<dbReference type="InterPro" id="IPR051450">
    <property type="entry name" value="Gfo/Idh/MocA_Oxidoreductases"/>
</dbReference>
<dbReference type="PANTHER" id="PTHR43377:SF1">
    <property type="entry name" value="BILIVERDIN REDUCTASE A"/>
    <property type="match status" value="1"/>
</dbReference>
<dbReference type="EMBL" id="CAFBND010000002">
    <property type="protein sequence ID" value="CAB4925394.1"/>
    <property type="molecule type" value="Genomic_DNA"/>
</dbReference>
<dbReference type="Gene3D" id="3.30.360.10">
    <property type="entry name" value="Dihydrodipicolinate Reductase, domain 2"/>
    <property type="match status" value="1"/>
</dbReference>
<evidence type="ECO:0000259" key="1">
    <source>
        <dbReference type="Pfam" id="PF01408"/>
    </source>
</evidence>
<evidence type="ECO:0000313" key="4">
    <source>
        <dbReference type="EMBL" id="CAB5021038.1"/>
    </source>
</evidence>
<name>A0A6J7C667_9ZZZZ</name>
<dbReference type="AlphaFoldDB" id="A0A6J7C667"/>
<dbReference type="EMBL" id="CAFBIZ010000243">
    <property type="protein sequence ID" value="CAB4852218.1"/>
    <property type="molecule type" value="Genomic_DNA"/>
</dbReference>
<sequence length="340" mass="36829">MRVLQIGGGSMGTRRMRDLRVRPGIEIRLLDGREDRRARALAAFGIVGFNSLDEALAWDPEIFIVSTPPDQHSDLVRLALDTGRHVFSEADIWPSQPEAEAIAERGGVVFAPSATLLFHPVVEEVARIVRHELGAVHAFGYLLSVDAPSWHPGEGQEYYARHRATAPAREMTAFELIGLHGIVGPTRSVSGRVEKRGTLDGDAEDTYCLQLVTETGAVGQLSVLMASPQVARRGWVAGENGVVAFDLLAGSVERRLPGARTDDVRHIADWAEVLEQVYDAEISAFISAVEGTGSWPFSGRASLNVCSTLAAAELSMLTGRHETVRPGLVPAAHPTMYEIP</sequence>
<proteinExistence type="predicted"/>
<dbReference type="Gene3D" id="3.40.50.720">
    <property type="entry name" value="NAD(P)-binding Rossmann-like Domain"/>
    <property type="match status" value="1"/>
</dbReference>
<organism evidence="2">
    <name type="scientific">freshwater metagenome</name>
    <dbReference type="NCBI Taxonomy" id="449393"/>
    <lineage>
        <taxon>unclassified sequences</taxon>
        <taxon>metagenomes</taxon>
        <taxon>ecological metagenomes</taxon>
    </lineage>
</organism>
<evidence type="ECO:0000313" key="3">
    <source>
        <dbReference type="EMBL" id="CAB4925394.1"/>
    </source>
</evidence>
<dbReference type="EMBL" id="CAFBPU010000004">
    <property type="protein sequence ID" value="CAB5021038.1"/>
    <property type="molecule type" value="Genomic_DNA"/>
</dbReference>
<feature type="domain" description="Gfo/Idh/MocA-like oxidoreductase N-terminal" evidence="1">
    <location>
        <begin position="2"/>
        <end position="90"/>
    </location>
</feature>
<gene>
    <name evidence="2" type="ORF">UFOPK3268_01559</name>
    <name evidence="3" type="ORF">UFOPK3752_00096</name>
    <name evidence="4" type="ORF">UFOPK4150_00246</name>
</gene>
<accession>A0A6J7C667</accession>
<reference evidence="2" key="1">
    <citation type="submission" date="2020-05" db="EMBL/GenBank/DDBJ databases">
        <authorList>
            <person name="Chiriac C."/>
            <person name="Salcher M."/>
            <person name="Ghai R."/>
            <person name="Kavagutti S V."/>
        </authorList>
    </citation>
    <scope>NUCLEOTIDE SEQUENCE</scope>
</reference>
<protein>
    <submittedName>
        <fullName evidence="2">Unannotated protein</fullName>
    </submittedName>
</protein>
<dbReference type="SUPFAM" id="SSF51735">
    <property type="entry name" value="NAD(P)-binding Rossmann-fold domains"/>
    <property type="match status" value="1"/>
</dbReference>
<dbReference type="Pfam" id="PF01408">
    <property type="entry name" value="GFO_IDH_MocA"/>
    <property type="match status" value="1"/>
</dbReference>
<dbReference type="PANTHER" id="PTHR43377">
    <property type="entry name" value="BILIVERDIN REDUCTASE A"/>
    <property type="match status" value="1"/>
</dbReference>
<evidence type="ECO:0000313" key="2">
    <source>
        <dbReference type="EMBL" id="CAB4852218.1"/>
    </source>
</evidence>
<dbReference type="GO" id="GO:0000166">
    <property type="term" value="F:nucleotide binding"/>
    <property type="evidence" value="ECO:0007669"/>
    <property type="project" value="InterPro"/>
</dbReference>
<dbReference type="InterPro" id="IPR036291">
    <property type="entry name" value="NAD(P)-bd_dom_sf"/>
</dbReference>
<dbReference type="InterPro" id="IPR000683">
    <property type="entry name" value="Gfo/Idh/MocA-like_OxRdtase_N"/>
</dbReference>